<keyword evidence="4" id="KW-1133">Transmembrane helix</keyword>
<evidence type="ECO:0000313" key="7">
    <source>
        <dbReference type="Proteomes" id="UP001227230"/>
    </source>
</evidence>
<keyword evidence="3" id="KW-0325">Glycoprotein</keyword>
<dbReference type="InterPro" id="IPR032675">
    <property type="entry name" value="LRR_dom_sf"/>
</dbReference>
<keyword evidence="1" id="KW-0489">Methyltransferase</keyword>
<dbReference type="Gene3D" id="3.80.10.10">
    <property type="entry name" value="Ribonuclease Inhibitor"/>
    <property type="match status" value="1"/>
</dbReference>
<reference evidence="6 7" key="1">
    <citation type="journal article" date="2023" name="Hortic Res">
        <title>The complete reference genome for grapevine (Vitis vinifera L.) genetics and breeding.</title>
        <authorList>
            <person name="Shi X."/>
            <person name="Cao S."/>
            <person name="Wang X."/>
            <person name="Huang S."/>
            <person name="Wang Y."/>
            <person name="Liu Z."/>
            <person name="Liu W."/>
            <person name="Leng X."/>
            <person name="Peng Y."/>
            <person name="Wang N."/>
            <person name="Wang Y."/>
            <person name="Ma Z."/>
            <person name="Xu X."/>
            <person name="Zhang F."/>
            <person name="Xue H."/>
            <person name="Zhong H."/>
            <person name="Wang Y."/>
            <person name="Zhang K."/>
            <person name="Velt A."/>
            <person name="Avia K."/>
            <person name="Holtgrawe D."/>
            <person name="Grimplet J."/>
            <person name="Matus J.T."/>
            <person name="Ware D."/>
            <person name="Wu X."/>
            <person name="Wang H."/>
            <person name="Liu C."/>
            <person name="Fang Y."/>
            <person name="Rustenholz C."/>
            <person name="Cheng Z."/>
            <person name="Xiao H."/>
            <person name="Zhou Y."/>
        </authorList>
    </citation>
    <scope>NUCLEOTIDE SEQUENCE [LARGE SCALE GENOMIC DNA]</scope>
    <source>
        <strain evidence="7">cv. Pinot noir / PN40024</strain>
        <tissue evidence="6">Leaf</tissue>
    </source>
</reference>
<evidence type="ECO:0000256" key="3">
    <source>
        <dbReference type="ARBA" id="ARBA00023180"/>
    </source>
</evidence>
<keyword evidence="7" id="KW-1185">Reference proteome</keyword>
<dbReference type="Pfam" id="PF03141">
    <property type="entry name" value="Methyltransf_29"/>
    <property type="match status" value="1"/>
</dbReference>
<sequence>MSNLAKSDRLRFTPFMISAMRSVANIQIHKQRAAEELSSCKKLPDLPQNQSSSKALPNLERVESLVQVNLSNNHLHGSLPSTRAFFAINSSLVSGNNPCGGDTASEPPPCKRLKIPVGGFFVTCLLVVSVVLTLAVFAAVFILHRDGSELKRVEHEDGMWEMQSFDSKVSKSITIQSILPFIIENNVISYKEKIKMKSSQEIGSSYEGTSDFDGVRVAAWIVLSISIPLSEARKVAQAGGYLVCSPLGAYTQDEDDLRIQREMVVLAECICWRIAVKKESNRHLAETSDQWLSQGANACYSASSMDDALSWKVHGCLQKTCREIPPPSDREEVRGPVIHSPIRSEEGGGGTSCCSGFCGSTLNNGDMYSGRRYNSGTYDHKKLESGAHCIQIFDSWGGQLPPDMGECWSKPYIGRVEVEEDGDIGIRATKEGLGLQAAGSDSFRADLCWNGMQGSTRKEIFYTIWTHNSQRQWSKLTVTWAHRLILSCTRDQRFQRAGSDEAAVVKVGCELGPQTNFVKIQKVKIGDVAPTCSKPSTFSSLNFPALQP</sequence>
<accession>A0ABY9BK91</accession>
<evidence type="ECO:0000256" key="4">
    <source>
        <dbReference type="SAM" id="Phobius"/>
    </source>
</evidence>
<keyword evidence="4" id="KW-0472">Membrane</keyword>
<protein>
    <recommendedName>
        <fullName evidence="5">Uroporphyrinogen decarboxylase (URO-D) domain-containing protein</fullName>
    </recommendedName>
</protein>
<dbReference type="EMBL" id="CP126649">
    <property type="protein sequence ID" value="WJZ82989.1"/>
    <property type="molecule type" value="Genomic_DNA"/>
</dbReference>
<evidence type="ECO:0000256" key="2">
    <source>
        <dbReference type="ARBA" id="ARBA00022679"/>
    </source>
</evidence>
<dbReference type="InterPro" id="IPR004159">
    <property type="entry name" value="Put_SAM_MeTrfase"/>
</dbReference>
<feature type="domain" description="Uroporphyrinogen decarboxylase (URO-D)" evidence="5">
    <location>
        <begin position="383"/>
        <end position="416"/>
    </location>
</feature>
<proteinExistence type="predicted"/>
<dbReference type="InterPro" id="IPR000257">
    <property type="entry name" value="Uroporphyrinogen_deCOase"/>
</dbReference>
<keyword evidence="4" id="KW-0812">Transmembrane</keyword>
<organism evidence="6 7">
    <name type="scientific">Vitis vinifera</name>
    <name type="common">Grape</name>
    <dbReference type="NCBI Taxonomy" id="29760"/>
    <lineage>
        <taxon>Eukaryota</taxon>
        <taxon>Viridiplantae</taxon>
        <taxon>Streptophyta</taxon>
        <taxon>Embryophyta</taxon>
        <taxon>Tracheophyta</taxon>
        <taxon>Spermatophyta</taxon>
        <taxon>Magnoliopsida</taxon>
        <taxon>eudicotyledons</taxon>
        <taxon>Gunneridae</taxon>
        <taxon>Pentapetalae</taxon>
        <taxon>rosids</taxon>
        <taxon>Vitales</taxon>
        <taxon>Vitaceae</taxon>
        <taxon>Viteae</taxon>
        <taxon>Vitis</taxon>
    </lineage>
</organism>
<evidence type="ECO:0000313" key="6">
    <source>
        <dbReference type="EMBL" id="WJZ82989.1"/>
    </source>
</evidence>
<dbReference type="InterPro" id="IPR038071">
    <property type="entry name" value="UROD/MetE-like_sf"/>
</dbReference>
<evidence type="ECO:0000256" key="1">
    <source>
        <dbReference type="ARBA" id="ARBA00022603"/>
    </source>
</evidence>
<feature type="transmembrane region" description="Helical" evidence="4">
    <location>
        <begin position="120"/>
        <end position="143"/>
    </location>
</feature>
<dbReference type="Proteomes" id="UP001227230">
    <property type="component" value="Chromosome 2"/>
</dbReference>
<dbReference type="SUPFAM" id="SSF51726">
    <property type="entry name" value="UROD/MetE-like"/>
    <property type="match status" value="1"/>
</dbReference>
<dbReference type="Pfam" id="PF01208">
    <property type="entry name" value="URO-D"/>
    <property type="match status" value="1"/>
</dbReference>
<gene>
    <name evidence="6" type="ORF">VitviT2T_002707</name>
</gene>
<name>A0ABY9BK91_VITVI</name>
<keyword evidence="2" id="KW-0808">Transferase</keyword>
<evidence type="ECO:0000259" key="5">
    <source>
        <dbReference type="Pfam" id="PF01208"/>
    </source>
</evidence>